<dbReference type="GO" id="GO:0005524">
    <property type="term" value="F:ATP binding"/>
    <property type="evidence" value="ECO:0007669"/>
    <property type="project" value="UniProtKB-KW"/>
</dbReference>
<evidence type="ECO:0000256" key="9">
    <source>
        <dbReference type="ARBA" id="ARBA00022989"/>
    </source>
</evidence>
<keyword evidence="7" id="KW-0418">Kinase</keyword>
<sequence>MGIWQGRATFHLKKSFKGKLILIMSGIILLSFTAAGYFIYTSNLKLFEEEISKQFSKANEQTITKLELKMEEVHRISQSVVFNPQIERMIQHIDSNKNSDLYSLYFDKKSIEEQVFQVKIDAPYITSMYMYDMLGNPAYLSYTTQAINVLGPEIFHLIEPKISDSYGDSIWMRVSLPSSIEPTGSRETIVVARWMKNTFLQTYGMLVMTVDMSFFSNTLLELVGSNQGLVYLYNPTQDLLYTNDKAGSDSHTNLIHTDEPSRIEDNYLFVRNDSRVSEFLLISGISLEEIKKKNRDIFRIVVLAGLVTLCFTSLLIIIVSTQLLRPLKDILQGIRKVRVGDFETRIKVRTQDELGFIAESFNSMTEQVGQLIKEVYLTKLSERDAELKAIQALLNPHFLYNIFNELYWKLYMQNVKDSAQIIAAVSDMFKYSLMASTRKTTVRKEIQQLRNYLRIQTELFEADLEIIIQAADEVMDACIERTLLQPLVENVFIHAFRDKINHQVLIVRAYQQNEQLFIEITDNGSGIEAHTLKLLMESHNNASSTETAYDRERQSMGVHSVNRRIALLYGEPYRMEIDSVLNSGTTIRLVLPLQHELGDE</sequence>
<feature type="transmembrane region" description="Helical" evidence="12">
    <location>
        <begin position="20"/>
        <end position="40"/>
    </location>
</feature>
<feature type="domain" description="HAMP" evidence="13">
    <location>
        <begin position="321"/>
        <end position="373"/>
    </location>
</feature>
<keyword evidence="6" id="KW-0547">Nucleotide-binding</keyword>
<evidence type="ECO:0000313" key="15">
    <source>
        <dbReference type="Proteomes" id="UP000426246"/>
    </source>
</evidence>
<keyword evidence="3" id="KW-0597">Phosphoprotein</keyword>
<dbReference type="RefSeq" id="WP_155704310.1">
    <property type="nucleotide sequence ID" value="NZ_CP034235.1"/>
</dbReference>
<evidence type="ECO:0000256" key="7">
    <source>
        <dbReference type="ARBA" id="ARBA00022777"/>
    </source>
</evidence>
<dbReference type="PANTHER" id="PTHR34220">
    <property type="entry name" value="SENSOR HISTIDINE KINASE YPDA"/>
    <property type="match status" value="1"/>
</dbReference>
<accession>A0A6B8RS16</accession>
<dbReference type="EMBL" id="CP034235">
    <property type="protein sequence ID" value="QGQ99201.1"/>
    <property type="molecule type" value="Genomic_DNA"/>
</dbReference>
<dbReference type="InterPro" id="IPR050640">
    <property type="entry name" value="Bact_2-comp_sensor_kinase"/>
</dbReference>
<keyword evidence="5 12" id="KW-0812">Transmembrane</keyword>
<evidence type="ECO:0000259" key="13">
    <source>
        <dbReference type="PROSITE" id="PS50885"/>
    </source>
</evidence>
<proteinExistence type="predicted"/>
<evidence type="ECO:0000256" key="2">
    <source>
        <dbReference type="ARBA" id="ARBA00022475"/>
    </source>
</evidence>
<evidence type="ECO:0000256" key="10">
    <source>
        <dbReference type="ARBA" id="ARBA00023012"/>
    </source>
</evidence>
<evidence type="ECO:0000256" key="6">
    <source>
        <dbReference type="ARBA" id="ARBA00022741"/>
    </source>
</evidence>
<evidence type="ECO:0000256" key="1">
    <source>
        <dbReference type="ARBA" id="ARBA00004651"/>
    </source>
</evidence>
<dbReference type="InterPro" id="IPR003660">
    <property type="entry name" value="HAMP_dom"/>
</dbReference>
<keyword evidence="4" id="KW-0808">Transferase</keyword>
<comment type="subcellular location">
    <subcellularLocation>
        <location evidence="1">Cell membrane</location>
        <topology evidence="1">Multi-pass membrane protein</topology>
    </subcellularLocation>
</comment>
<dbReference type="CDD" id="cd06225">
    <property type="entry name" value="HAMP"/>
    <property type="match status" value="1"/>
</dbReference>
<dbReference type="SUPFAM" id="SSF158472">
    <property type="entry name" value="HAMP domain-like"/>
    <property type="match status" value="1"/>
</dbReference>
<dbReference type="OrthoDB" id="9776552at2"/>
<dbReference type="PROSITE" id="PS50885">
    <property type="entry name" value="HAMP"/>
    <property type="match status" value="1"/>
</dbReference>
<keyword evidence="15" id="KW-1185">Reference proteome</keyword>
<dbReference type="Gene3D" id="6.10.340.10">
    <property type="match status" value="1"/>
</dbReference>
<dbReference type="GO" id="GO:0005886">
    <property type="term" value="C:plasma membrane"/>
    <property type="evidence" value="ECO:0007669"/>
    <property type="project" value="UniProtKB-SubCell"/>
</dbReference>
<dbReference type="GO" id="GO:0000155">
    <property type="term" value="F:phosphorelay sensor kinase activity"/>
    <property type="evidence" value="ECO:0007669"/>
    <property type="project" value="InterPro"/>
</dbReference>
<dbReference type="Pfam" id="PF00672">
    <property type="entry name" value="HAMP"/>
    <property type="match status" value="1"/>
</dbReference>
<dbReference type="KEGG" id="ppsc:EHS13_32150"/>
<keyword evidence="11 12" id="KW-0472">Membrane</keyword>
<dbReference type="Proteomes" id="UP000426246">
    <property type="component" value="Chromosome"/>
</dbReference>
<keyword evidence="8" id="KW-0067">ATP-binding</keyword>
<evidence type="ECO:0000256" key="5">
    <source>
        <dbReference type="ARBA" id="ARBA00022692"/>
    </source>
</evidence>
<dbReference type="SMART" id="SM00387">
    <property type="entry name" value="HATPase_c"/>
    <property type="match status" value="1"/>
</dbReference>
<feature type="transmembrane region" description="Helical" evidence="12">
    <location>
        <begin position="297"/>
        <end position="319"/>
    </location>
</feature>
<dbReference type="InterPro" id="IPR036890">
    <property type="entry name" value="HATPase_C_sf"/>
</dbReference>
<dbReference type="Pfam" id="PF02518">
    <property type="entry name" value="HATPase_c"/>
    <property type="match status" value="1"/>
</dbReference>
<name>A0A6B8RS16_9BACL</name>
<dbReference type="Gene3D" id="3.30.565.10">
    <property type="entry name" value="Histidine kinase-like ATPase, C-terminal domain"/>
    <property type="match status" value="1"/>
</dbReference>
<dbReference type="SUPFAM" id="SSF55874">
    <property type="entry name" value="ATPase domain of HSP90 chaperone/DNA topoisomerase II/histidine kinase"/>
    <property type="match status" value="1"/>
</dbReference>
<dbReference type="AlphaFoldDB" id="A0A6B8RS16"/>
<dbReference type="PANTHER" id="PTHR34220:SF11">
    <property type="entry name" value="SENSOR PROTEIN KINASE HPTS"/>
    <property type="match status" value="1"/>
</dbReference>
<evidence type="ECO:0000313" key="14">
    <source>
        <dbReference type="EMBL" id="QGQ99201.1"/>
    </source>
</evidence>
<organism evidence="14 15">
    <name type="scientific">Paenibacillus psychroresistens</name>
    <dbReference type="NCBI Taxonomy" id="1778678"/>
    <lineage>
        <taxon>Bacteria</taxon>
        <taxon>Bacillati</taxon>
        <taxon>Bacillota</taxon>
        <taxon>Bacilli</taxon>
        <taxon>Bacillales</taxon>
        <taxon>Paenibacillaceae</taxon>
        <taxon>Paenibacillus</taxon>
    </lineage>
</organism>
<reference evidence="15" key="1">
    <citation type="submission" date="2018-11" db="EMBL/GenBank/DDBJ databases">
        <title>Complete genome sequence of Paenibacillus sp. ML311-T8.</title>
        <authorList>
            <person name="Nam Y.-D."/>
            <person name="Kang J."/>
            <person name="Chung W.-H."/>
            <person name="Park Y.S."/>
        </authorList>
    </citation>
    <scope>NUCLEOTIDE SEQUENCE [LARGE SCALE GENOMIC DNA]</scope>
    <source>
        <strain evidence="15">ML311-T8</strain>
    </source>
</reference>
<gene>
    <name evidence="14" type="ORF">EHS13_32150</name>
</gene>
<dbReference type="InterPro" id="IPR010559">
    <property type="entry name" value="Sig_transdc_His_kin_internal"/>
</dbReference>
<keyword evidence="2" id="KW-1003">Cell membrane</keyword>
<protein>
    <submittedName>
        <fullName evidence="14">HAMP domain-containing protein</fullName>
    </submittedName>
</protein>
<dbReference type="InterPro" id="IPR003594">
    <property type="entry name" value="HATPase_dom"/>
</dbReference>
<dbReference type="SMART" id="SM00304">
    <property type="entry name" value="HAMP"/>
    <property type="match status" value="1"/>
</dbReference>
<dbReference type="Pfam" id="PF06580">
    <property type="entry name" value="His_kinase"/>
    <property type="match status" value="1"/>
</dbReference>
<keyword evidence="9 12" id="KW-1133">Transmembrane helix</keyword>
<evidence type="ECO:0000256" key="8">
    <source>
        <dbReference type="ARBA" id="ARBA00022840"/>
    </source>
</evidence>
<evidence type="ECO:0000256" key="3">
    <source>
        <dbReference type="ARBA" id="ARBA00022553"/>
    </source>
</evidence>
<evidence type="ECO:0000256" key="11">
    <source>
        <dbReference type="ARBA" id="ARBA00023136"/>
    </source>
</evidence>
<evidence type="ECO:0000256" key="4">
    <source>
        <dbReference type="ARBA" id="ARBA00022679"/>
    </source>
</evidence>
<keyword evidence="10" id="KW-0902">Two-component regulatory system</keyword>
<evidence type="ECO:0000256" key="12">
    <source>
        <dbReference type="SAM" id="Phobius"/>
    </source>
</evidence>